<reference evidence="9 10" key="1">
    <citation type="submission" date="2017-09" db="EMBL/GenBank/DDBJ databases">
        <title>Bloom of a denitrifying methanotroph, Candidatus Methylomirabilis limnetica, in a deep stratified lake.</title>
        <authorList>
            <person name="Graf J.S."/>
            <person name="Marchant H.K."/>
            <person name="Tienken D."/>
            <person name="Hach P.F."/>
            <person name="Brand A."/>
            <person name="Schubert C.J."/>
            <person name="Kuypers M.M."/>
            <person name="Milucka J."/>
        </authorList>
    </citation>
    <scope>NUCLEOTIDE SEQUENCE [LARGE SCALE GENOMIC DNA]</scope>
    <source>
        <strain evidence="9 10">Zug</strain>
    </source>
</reference>
<name>A0A2T4TWX0_9BACT</name>
<feature type="transmembrane region" description="Helical" evidence="7">
    <location>
        <begin position="162"/>
        <end position="182"/>
    </location>
</feature>
<feature type="transmembrane region" description="Helical" evidence="7">
    <location>
        <begin position="245"/>
        <end position="264"/>
    </location>
</feature>
<keyword evidence="2" id="KW-0813">Transport</keyword>
<feature type="transmembrane region" description="Helical" evidence="7">
    <location>
        <begin position="78"/>
        <end position="95"/>
    </location>
</feature>
<dbReference type="GO" id="GO:0005886">
    <property type="term" value="C:plasma membrane"/>
    <property type="evidence" value="ECO:0007669"/>
    <property type="project" value="UniProtKB-SubCell"/>
</dbReference>
<keyword evidence="3" id="KW-1003">Cell membrane</keyword>
<gene>
    <name evidence="9" type="ORF">CLG94_07510</name>
</gene>
<evidence type="ECO:0000256" key="7">
    <source>
        <dbReference type="SAM" id="Phobius"/>
    </source>
</evidence>
<protein>
    <recommendedName>
        <fullName evidence="8">Major facilitator superfamily (MFS) profile domain-containing protein</fullName>
    </recommendedName>
</protein>
<dbReference type="Proteomes" id="UP000241436">
    <property type="component" value="Unassembled WGS sequence"/>
</dbReference>
<reference evidence="10" key="2">
    <citation type="journal article" date="2018" name="Environ. Microbiol.">
        <title>Bloom of a denitrifying methanotroph, 'Candidatus Methylomirabilis limnetica', in a deep stratified lake.</title>
        <authorList>
            <person name="Graf J.S."/>
            <person name="Mayr M.J."/>
            <person name="Marchant H.K."/>
            <person name="Tienken D."/>
            <person name="Hach P.F."/>
            <person name="Brand A."/>
            <person name="Schubert C.J."/>
            <person name="Kuypers M.M."/>
            <person name="Milucka J."/>
        </authorList>
    </citation>
    <scope>NUCLEOTIDE SEQUENCE [LARGE SCALE GENOMIC DNA]</scope>
    <source>
        <strain evidence="10">Zug</strain>
    </source>
</reference>
<keyword evidence="5 7" id="KW-1133">Transmembrane helix</keyword>
<feature type="transmembrane region" description="Helical" evidence="7">
    <location>
        <begin position="212"/>
        <end position="233"/>
    </location>
</feature>
<accession>A0A2T4TWX0</accession>
<dbReference type="InterPro" id="IPR036259">
    <property type="entry name" value="MFS_trans_sf"/>
</dbReference>
<dbReference type="OrthoDB" id="9764259at2"/>
<evidence type="ECO:0000256" key="1">
    <source>
        <dbReference type="ARBA" id="ARBA00004651"/>
    </source>
</evidence>
<evidence type="ECO:0000256" key="4">
    <source>
        <dbReference type="ARBA" id="ARBA00022692"/>
    </source>
</evidence>
<dbReference type="InterPro" id="IPR020846">
    <property type="entry name" value="MFS_dom"/>
</dbReference>
<dbReference type="AlphaFoldDB" id="A0A2T4TWX0"/>
<evidence type="ECO:0000313" key="9">
    <source>
        <dbReference type="EMBL" id="PTL35614.1"/>
    </source>
</evidence>
<feature type="transmembrane region" description="Helical" evidence="7">
    <location>
        <begin position="370"/>
        <end position="389"/>
    </location>
</feature>
<feature type="transmembrane region" description="Helical" evidence="7">
    <location>
        <begin position="342"/>
        <end position="364"/>
    </location>
</feature>
<organism evidence="9 10">
    <name type="scientific">Candidatus Methylomirabilis limnetica</name>
    <dbReference type="NCBI Taxonomy" id="2033718"/>
    <lineage>
        <taxon>Bacteria</taxon>
        <taxon>Candidatus Methylomirabilota</taxon>
        <taxon>Candidatus Methylomirabilia</taxon>
        <taxon>Candidatus Methylomirabilales</taxon>
        <taxon>Candidatus Methylomirabilaceae</taxon>
        <taxon>Candidatus Methylomirabilis</taxon>
    </lineage>
</organism>
<keyword evidence="6 7" id="KW-0472">Membrane</keyword>
<feature type="transmembrane region" description="Helical" evidence="7">
    <location>
        <begin position="47"/>
        <end position="66"/>
    </location>
</feature>
<proteinExistence type="predicted"/>
<keyword evidence="10" id="KW-1185">Reference proteome</keyword>
<evidence type="ECO:0000313" key="10">
    <source>
        <dbReference type="Proteomes" id="UP000241436"/>
    </source>
</evidence>
<dbReference type="SUPFAM" id="SSF103473">
    <property type="entry name" value="MFS general substrate transporter"/>
    <property type="match status" value="1"/>
</dbReference>
<dbReference type="PROSITE" id="PS50850">
    <property type="entry name" value="MFS"/>
    <property type="match status" value="1"/>
</dbReference>
<dbReference type="Pfam" id="PF07690">
    <property type="entry name" value="MFS_1"/>
    <property type="match status" value="1"/>
</dbReference>
<comment type="caution">
    <text evidence="9">The sequence shown here is derived from an EMBL/GenBank/DDBJ whole genome shotgun (WGS) entry which is preliminary data.</text>
</comment>
<dbReference type="InterPro" id="IPR050171">
    <property type="entry name" value="MFS_Transporters"/>
</dbReference>
<feature type="transmembrane region" description="Helical" evidence="7">
    <location>
        <begin position="101"/>
        <end position="123"/>
    </location>
</feature>
<evidence type="ECO:0000256" key="6">
    <source>
        <dbReference type="ARBA" id="ARBA00023136"/>
    </source>
</evidence>
<evidence type="ECO:0000259" key="8">
    <source>
        <dbReference type="PROSITE" id="PS50850"/>
    </source>
</evidence>
<keyword evidence="4 7" id="KW-0812">Transmembrane</keyword>
<feature type="transmembrane region" description="Helical" evidence="7">
    <location>
        <begin position="135"/>
        <end position="156"/>
    </location>
</feature>
<comment type="subcellular location">
    <subcellularLocation>
        <location evidence="1">Cell membrane</location>
        <topology evidence="1">Multi-pass membrane protein</topology>
    </subcellularLocation>
</comment>
<dbReference type="PANTHER" id="PTHR23517:SF2">
    <property type="entry name" value="MULTIDRUG RESISTANCE PROTEIN MDTH"/>
    <property type="match status" value="1"/>
</dbReference>
<dbReference type="PANTHER" id="PTHR23517">
    <property type="entry name" value="RESISTANCE PROTEIN MDTM, PUTATIVE-RELATED-RELATED"/>
    <property type="match status" value="1"/>
</dbReference>
<feature type="transmembrane region" description="Helical" evidence="7">
    <location>
        <begin position="304"/>
        <end position="321"/>
    </location>
</feature>
<dbReference type="GO" id="GO:0022857">
    <property type="term" value="F:transmembrane transporter activity"/>
    <property type="evidence" value="ECO:0007669"/>
    <property type="project" value="InterPro"/>
</dbReference>
<feature type="domain" description="Major facilitator superfamily (MFS) profile" evidence="8">
    <location>
        <begin position="12"/>
        <end position="392"/>
    </location>
</feature>
<evidence type="ECO:0000256" key="2">
    <source>
        <dbReference type="ARBA" id="ARBA00022448"/>
    </source>
</evidence>
<dbReference type="InterPro" id="IPR011701">
    <property type="entry name" value="MFS"/>
</dbReference>
<dbReference type="RefSeq" id="WP_107562276.1">
    <property type="nucleotide sequence ID" value="NZ_NVQC01000022.1"/>
</dbReference>
<feature type="transmembrane region" description="Helical" evidence="7">
    <location>
        <begin position="276"/>
        <end position="292"/>
    </location>
</feature>
<evidence type="ECO:0000256" key="5">
    <source>
        <dbReference type="ARBA" id="ARBA00022989"/>
    </source>
</evidence>
<evidence type="ECO:0000256" key="3">
    <source>
        <dbReference type="ARBA" id="ARBA00022475"/>
    </source>
</evidence>
<dbReference type="EMBL" id="NVQC01000022">
    <property type="protein sequence ID" value="PTL35614.1"/>
    <property type="molecule type" value="Genomic_DNA"/>
</dbReference>
<sequence>MRANFSSDQKRTIATLSVAIAIRMLGIFLVLPIFTLYGEQFTSSKPLIGLALGSYGLANALLQIPFGWLSDRFGRKPLLIIGLILHGVGSILAAVPPNIYALIAARLIQGTGAVSSVAFAMVADSVDEKNRATAMAFLGISIGLSFVGGILAGPMIASLSGYASLFWLSGLLSLLASIYVAVAIKEPPRERRTADVSGDRPSVASVFKIPGIIKLGVCGFLMSFFMSSFFFYFPLLARRHLPLQSYYLLLGPMVLAAAVVMFGASRAADRGWAKSMGVMAFVVLAISGWLLFRGADLGLQDHPLLVLTIAGVFFFAGYTSLEPILPSLITKASPKTMYGTALGTYSSLQFLGSFAGGAAAGFLSTLGTEFVMAALLVAAASGIILMSQVKTA</sequence>
<feature type="transmembrane region" description="Helical" evidence="7">
    <location>
        <begin position="12"/>
        <end position="35"/>
    </location>
</feature>
<dbReference type="Gene3D" id="1.20.1250.20">
    <property type="entry name" value="MFS general substrate transporter like domains"/>
    <property type="match status" value="1"/>
</dbReference>